<feature type="domain" description="DUF397" evidence="2">
    <location>
        <begin position="24"/>
        <end position="78"/>
    </location>
</feature>
<feature type="compositionally biased region" description="Basic and acidic residues" evidence="1">
    <location>
        <begin position="18"/>
        <end position="35"/>
    </location>
</feature>
<dbReference type="EMBL" id="AOSG01000010">
    <property type="protein sequence ID" value="EOR72411.1"/>
    <property type="molecule type" value="Genomic_DNA"/>
</dbReference>
<protein>
    <recommendedName>
        <fullName evidence="2">DUF397 domain-containing protein</fullName>
    </recommendedName>
</protein>
<comment type="caution">
    <text evidence="3">The sequence shown here is derived from an EMBL/GenBank/DDBJ whole genome shotgun (WGS) entry which is preliminary data.</text>
</comment>
<feature type="region of interest" description="Disordered" evidence="1">
    <location>
        <begin position="1"/>
        <end position="35"/>
    </location>
</feature>
<dbReference type="Pfam" id="PF04149">
    <property type="entry name" value="DUF397"/>
    <property type="match status" value="1"/>
</dbReference>
<organism evidence="3 4">
    <name type="scientific">Thermobifida fusca TM51</name>
    <dbReference type="NCBI Taxonomy" id="1169414"/>
    <lineage>
        <taxon>Bacteria</taxon>
        <taxon>Bacillati</taxon>
        <taxon>Actinomycetota</taxon>
        <taxon>Actinomycetes</taxon>
        <taxon>Streptosporangiales</taxon>
        <taxon>Nocardiopsidaceae</taxon>
        <taxon>Thermobifida</taxon>
    </lineage>
</organism>
<evidence type="ECO:0000256" key="1">
    <source>
        <dbReference type="SAM" id="MobiDB-lite"/>
    </source>
</evidence>
<evidence type="ECO:0000259" key="2">
    <source>
        <dbReference type="Pfam" id="PF04149"/>
    </source>
</evidence>
<reference evidence="3 4" key="1">
    <citation type="journal article" date="2013" name="Genome Announc.">
        <title>Draft Genome Sequence of the Lignocellulose Decomposer Thermobifida fusca Strain TM51.</title>
        <authorList>
            <person name="Toth A."/>
            <person name="Barna T."/>
            <person name="Nagy I."/>
            <person name="Horvath B."/>
            <person name="Nagy I."/>
            <person name="Tancsics A."/>
            <person name="Kriszt B."/>
            <person name="Baka E."/>
            <person name="Fekete C."/>
            <person name="Kukolya J."/>
        </authorList>
    </citation>
    <scope>NUCLEOTIDE SEQUENCE [LARGE SCALE GENOMIC DNA]</scope>
    <source>
        <strain evidence="3 4">TM51</strain>
    </source>
</reference>
<proteinExistence type="predicted"/>
<dbReference type="InterPro" id="IPR007278">
    <property type="entry name" value="DUF397"/>
</dbReference>
<sequence>MQHRRPGASGGLASRGADGLERTPWRKSSHSEGKDGCKCVEVRFVRSGGIEIRDSTYPDGPVLSVTARAWILFIHNVKRNDL</sequence>
<accession>A0A9P2TDN1</accession>
<name>A0A9P2TDN1_THEFU</name>
<gene>
    <name evidence="3" type="ORF">TM51_02359</name>
</gene>
<dbReference type="Proteomes" id="UP000014184">
    <property type="component" value="Unassembled WGS sequence"/>
</dbReference>
<evidence type="ECO:0000313" key="3">
    <source>
        <dbReference type="EMBL" id="EOR72411.1"/>
    </source>
</evidence>
<dbReference type="AlphaFoldDB" id="A0A9P2TDN1"/>
<evidence type="ECO:0000313" key="4">
    <source>
        <dbReference type="Proteomes" id="UP000014184"/>
    </source>
</evidence>
<keyword evidence="4" id="KW-1185">Reference proteome</keyword>